<keyword evidence="12" id="KW-1185">Reference proteome</keyword>
<name>A0A875S4F5_EENNA</name>
<dbReference type="SUPFAM" id="SSF49348">
    <property type="entry name" value="Clathrin adaptor appendage domain"/>
    <property type="match status" value="1"/>
</dbReference>
<dbReference type="PANTHER" id="PTHR22780">
    <property type="entry name" value="ADAPTIN, ALPHA/GAMMA/EPSILON"/>
    <property type="match status" value="1"/>
</dbReference>
<keyword evidence="4 7" id="KW-0653">Protein transport</keyword>
<evidence type="ECO:0000313" key="11">
    <source>
        <dbReference type="EMBL" id="QPG74134.1"/>
    </source>
</evidence>
<dbReference type="GeneID" id="62194857"/>
<feature type="domain" description="Clathrin adaptor alpha/beta/gamma-adaptin appendage Ig-like subdomain" evidence="10">
    <location>
        <begin position="747"/>
        <end position="862"/>
    </location>
</feature>
<dbReference type="Proteomes" id="UP000662931">
    <property type="component" value="Chromosome 1"/>
</dbReference>
<comment type="subcellular location">
    <subcellularLocation>
        <location evidence="1">Membrane</location>
        <location evidence="1">Coated pit</location>
        <topology evidence="1">Peripheral membrane protein</topology>
        <orientation evidence="1">Cytoplasmic side</orientation>
    </subcellularLocation>
</comment>
<reference evidence="11" key="1">
    <citation type="submission" date="2020-10" db="EMBL/GenBank/DDBJ databases">
        <authorList>
            <person name="Roach M.J.R."/>
        </authorList>
    </citation>
    <scope>NUCLEOTIDE SEQUENCE</scope>
    <source>
        <strain evidence="11">CBS 1945</strain>
    </source>
</reference>
<comment type="similarity">
    <text evidence="7">Belongs to the adaptor complexes large subunit family.</text>
</comment>
<evidence type="ECO:0000256" key="6">
    <source>
        <dbReference type="ARBA" id="ARBA00023176"/>
    </source>
</evidence>
<dbReference type="AlphaFoldDB" id="A0A875S4F5"/>
<dbReference type="InterPro" id="IPR013041">
    <property type="entry name" value="Clathrin_app_Ig-like_sf"/>
</dbReference>
<accession>A0A875S4F5</accession>
<gene>
    <name evidence="11" type="ORF">FOA43_001456</name>
</gene>
<evidence type="ECO:0000256" key="8">
    <source>
        <dbReference type="PIRSR" id="PIRSR037091-1"/>
    </source>
</evidence>
<feature type="region of interest" description="Disordered" evidence="9">
    <location>
        <begin position="683"/>
        <end position="725"/>
    </location>
</feature>
<dbReference type="InterPro" id="IPR012295">
    <property type="entry name" value="TBP_dom_sf"/>
</dbReference>
<feature type="compositionally biased region" description="Polar residues" evidence="9">
    <location>
        <begin position="702"/>
        <end position="725"/>
    </location>
</feature>
<evidence type="ECO:0000256" key="2">
    <source>
        <dbReference type="ARBA" id="ARBA00022448"/>
    </source>
</evidence>
<keyword evidence="5 7" id="KW-0472">Membrane</keyword>
<evidence type="ECO:0000256" key="4">
    <source>
        <dbReference type="ARBA" id="ARBA00022927"/>
    </source>
</evidence>
<dbReference type="Gene3D" id="2.60.40.1230">
    <property type="match status" value="1"/>
</dbReference>
<dbReference type="SMART" id="SM00809">
    <property type="entry name" value="Alpha_adaptinC2"/>
    <property type="match status" value="1"/>
</dbReference>
<sequence>MAPQMKGLVQFITDIRNAKEVDDEQKRIQTELVHIQKQFQQSNLSGYHRKKYICKLLYIYLLGHPLDFGFNEAIELAKSINYSEKTIGYLALAAFIKGKQGRNGDETSDSQWQSICEALDIDFSSPNAEHVCLALSSVVDLCDYRESLVKRYETRVFGAMVSPEFDFTVKKKAALTMYKFVRVDSDAVSRHPEIISRAVPLINSESLSLVLGAIPLLEVCTRLDYKACEPCITLAINKLYELIVEKKCPEGYHFHGTAAPWVVVKLFRLLEALVPDASSSKDILDKPNMNRLDEILKVAVSSSIECSSDPDSSVEARNVSGSVLFGALSLSAHIIIEEEQEVVAADSLCVLLKSPDINTRYLSLGTLLQIAARNDKSSVAAIYKHFSLVSLLLRDRDVSIRRRALDLVYMVCNSNNIEKICSELLKYLAIAEFSMKSEVAVKVAILAENFATDATWFVVTIAKLLALAGNYVEDDVWCRMAQIIVNNDQIQPTACRTMVRYLKGGQYPESMLRLGSFVLSEFGQLIEDVTPLTEQFSLLYVRYPQSSVLTRAMLLSAFFKYYFKCEKLRPQLKKVFEEETNSFSSEIQQRALEYLALVEMNDPAVLKLIVVDMPPFASKVSPLISRLGTVEALKQTFKLAEPTERNPELEEQETPVFEKLLATSEAKLIDLDSGRIGTTIATGMAAVSRPAPPPPRNKRRATVNSLSDTGTLSATSTGSNDNSRRSSVSLLHYHEPVLSPTWKEGYYRLCRFDQGIFFENSLIRIVYRLKRDRSTLHISLNYTNKSPSTITGLTGKVILPKQIGSEYVVNVVKHPDSTIPEKSRTNQLLDVMIRSMYRDASVPIIHISFMSGGLSNIKLKLPIILFKGMCRGAPLSKEVFLNRWTQIVQTLGSKGEAQRMIKLTKPTTTVALGRLITLIGFDNLPQVDANPYNIAAAGILNAKTQNFGCLMRLELSPNDNTLVGLTIRCTTEGLSDIFAESLSDVLTNE</sequence>
<dbReference type="InterPro" id="IPR003164">
    <property type="entry name" value="Clathrin_a-adaptin_app_sub_C"/>
</dbReference>
<dbReference type="GO" id="GO:0006886">
    <property type="term" value="P:intracellular protein transport"/>
    <property type="evidence" value="ECO:0007669"/>
    <property type="project" value="UniProtKB-UniRule"/>
</dbReference>
<evidence type="ECO:0000256" key="7">
    <source>
        <dbReference type="PIRNR" id="PIRNR037091"/>
    </source>
</evidence>
<dbReference type="RefSeq" id="XP_038777699.1">
    <property type="nucleotide sequence ID" value="XM_038921771.1"/>
</dbReference>
<dbReference type="GO" id="GO:0035615">
    <property type="term" value="F:clathrin adaptor activity"/>
    <property type="evidence" value="ECO:0007669"/>
    <property type="project" value="InterPro"/>
</dbReference>
<comment type="function">
    <text evidence="7">Adaptins are components of the adaptor complexes which link clathrin to receptors in coated vesicles. Clathrin-associated protein complexes are believed to interact with the cytoplasmic tails of membrane proteins, leading to their selection and concentration.</text>
</comment>
<dbReference type="InterPro" id="IPR011989">
    <property type="entry name" value="ARM-like"/>
</dbReference>
<dbReference type="Pfam" id="PF01602">
    <property type="entry name" value="Adaptin_N"/>
    <property type="match status" value="1"/>
</dbReference>
<dbReference type="InterPro" id="IPR016024">
    <property type="entry name" value="ARM-type_fold"/>
</dbReference>
<dbReference type="OrthoDB" id="28053at2759"/>
<feature type="binding site" evidence="8">
    <location>
        <begin position="51"/>
        <end position="55"/>
    </location>
    <ligand>
        <name>a 1,2-diacyl-sn-glycero-3-phospho-(1D-myo-inositol-3,4,5-trisphosphate)</name>
        <dbReference type="ChEBI" id="CHEBI:57836"/>
    </ligand>
</feature>
<feature type="binding site" evidence="8">
    <location>
        <position position="47"/>
    </location>
    <ligand>
        <name>a 1,2-diacyl-sn-glycero-3-phospho-(1D-myo-inositol-3,4,5-trisphosphate)</name>
        <dbReference type="ChEBI" id="CHEBI:57836"/>
    </ligand>
</feature>
<evidence type="ECO:0000259" key="10">
    <source>
        <dbReference type="SMART" id="SM00809"/>
    </source>
</evidence>
<dbReference type="GO" id="GO:0030122">
    <property type="term" value="C:AP-2 adaptor complex"/>
    <property type="evidence" value="ECO:0007669"/>
    <property type="project" value="InterPro"/>
</dbReference>
<dbReference type="SUPFAM" id="SSF48371">
    <property type="entry name" value="ARM repeat"/>
    <property type="match status" value="1"/>
</dbReference>
<dbReference type="InterPro" id="IPR009028">
    <property type="entry name" value="Coatomer/calthrin_app_sub_C"/>
</dbReference>
<evidence type="ECO:0000256" key="1">
    <source>
        <dbReference type="ARBA" id="ARBA00004277"/>
    </source>
</evidence>
<proteinExistence type="inferred from homology"/>
<dbReference type="SUPFAM" id="SSF55711">
    <property type="entry name" value="Subdomain of clathrin and coatomer appendage domain"/>
    <property type="match status" value="1"/>
</dbReference>
<dbReference type="Gene3D" id="1.25.10.10">
    <property type="entry name" value="Leucine-rich Repeat Variant"/>
    <property type="match status" value="1"/>
</dbReference>
<keyword evidence="2 7" id="KW-0813">Transport</keyword>
<dbReference type="InterPro" id="IPR008152">
    <property type="entry name" value="Clathrin_a/b/g-adaptin_app_Ig"/>
</dbReference>
<dbReference type="Pfam" id="PF02296">
    <property type="entry name" value="Alpha_adaptin_C"/>
    <property type="match status" value="1"/>
</dbReference>
<dbReference type="GO" id="GO:0072583">
    <property type="term" value="P:clathrin-dependent endocytosis"/>
    <property type="evidence" value="ECO:0007669"/>
    <property type="project" value="InterPro"/>
</dbReference>
<dbReference type="InterPro" id="IPR017104">
    <property type="entry name" value="AP2_complex_asu"/>
</dbReference>
<protein>
    <recommendedName>
        <fullName evidence="7">AP-2 complex subunit alpha</fullName>
    </recommendedName>
</protein>
<evidence type="ECO:0000256" key="5">
    <source>
        <dbReference type="ARBA" id="ARBA00023136"/>
    </source>
</evidence>
<keyword evidence="3 7" id="KW-0254">Endocytosis</keyword>
<dbReference type="PIRSF" id="PIRSF037091">
    <property type="entry name" value="AP2_complex_alpha"/>
    <property type="match status" value="1"/>
</dbReference>
<evidence type="ECO:0000313" key="12">
    <source>
        <dbReference type="Proteomes" id="UP000662931"/>
    </source>
</evidence>
<dbReference type="KEGG" id="bnn:FOA43_001456"/>
<evidence type="ECO:0000256" key="3">
    <source>
        <dbReference type="ARBA" id="ARBA00022583"/>
    </source>
</evidence>
<dbReference type="Gene3D" id="3.30.310.10">
    <property type="entry name" value="TATA-Binding Protein"/>
    <property type="match status" value="1"/>
</dbReference>
<dbReference type="InterPro" id="IPR002553">
    <property type="entry name" value="Clathrin/coatomer_adapt-like_N"/>
</dbReference>
<keyword evidence="6 7" id="KW-0168">Coated pit</keyword>
<evidence type="ECO:0000256" key="9">
    <source>
        <dbReference type="SAM" id="MobiDB-lite"/>
    </source>
</evidence>
<dbReference type="InterPro" id="IPR050840">
    <property type="entry name" value="Adaptor_Complx_Large_Subunit"/>
</dbReference>
<dbReference type="EMBL" id="CP064812">
    <property type="protein sequence ID" value="QPG74134.1"/>
    <property type="molecule type" value="Genomic_DNA"/>
</dbReference>
<organism evidence="11 12">
    <name type="scientific">Eeniella nana</name>
    <name type="common">Yeast</name>
    <name type="synonym">Brettanomyces nanus</name>
    <dbReference type="NCBI Taxonomy" id="13502"/>
    <lineage>
        <taxon>Eukaryota</taxon>
        <taxon>Fungi</taxon>
        <taxon>Dikarya</taxon>
        <taxon>Ascomycota</taxon>
        <taxon>Saccharomycotina</taxon>
        <taxon>Pichiomycetes</taxon>
        <taxon>Pichiales</taxon>
        <taxon>Pichiaceae</taxon>
        <taxon>Brettanomyces</taxon>
    </lineage>
</organism>